<evidence type="ECO:0000313" key="2">
    <source>
        <dbReference type="EMBL" id="KAL0412873.1"/>
    </source>
</evidence>
<organism evidence="2">
    <name type="scientific">Sesamum radiatum</name>
    <name type="common">Black benniseed</name>
    <dbReference type="NCBI Taxonomy" id="300843"/>
    <lineage>
        <taxon>Eukaryota</taxon>
        <taxon>Viridiplantae</taxon>
        <taxon>Streptophyta</taxon>
        <taxon>Embryophyta</taxon>
        <taxon>Tracheophyta</taxon>
        <taxon>Spermatophyta</taxon>
        <taxon>Magnoliopsida</taxon>
        <taxon>eudicotyledons</taxon>
        <taxon>Gunneridae</taxon>
        <taxon>Pentapetalae</taxon>
        <taxon>asterids</taxon>
        <taxon>lamiids</taxon>
        <taxon>Lamiales</taxon>
        <taxon>Pedaliaceae</taxon>
        <taxon>Sesamum</taxon>
    </lineage>
</organism>
<dbReference type="SUPFAM" id="SSF56672">
    <property type="entry name" value="DNA/RNA polymerases"/>
    <property type="match status" value="1"/>
</dbReference>
<accession>A0AAW2U727</accession>
<name>A0AAW2U727_SESRA</name>
<reference evidence="2" key="1">
    <citation type="submission" date="2020-06" db="EMBL/GenBank/DDBJ databases">
        <authorList>
            <person name="Li T."/>
            <person name="Hu X."/>
            <person name="Zhang T."/>
            <person name="Song X."/>
            <person name="Zhang H."/>
            <person name="Dai N."/>
            <person name="Sheng W."/>
            <person name="Hou X."/>
            <person name="Wei L."/>
        </authorList>
    </citation>
    <scope>NUCLEOTIDE SEQUENCE</scope>
    <source>
        <strain evidence="2">G02</strain>
        <tissue evidence="2">Leaf</tissue>
    </source>
</reference>
<sequence length="122" mass="13556">MAKAKKDIKGVAISRHSPKVSHLLFADDTLVFCQTTQEELRSVKRVLEQLEAASGLTVNLEKSSMAFSKNTVLEGRGELAAILGVQIVEKHNKYLGLPTNVGRLKRAVFQYVNDQTWSELQS</sequence>
<dbReference type="InterPro" id="IPR000477">
    <property type="entry name" value="RT_dom"/>
</dbReference>
<dbReference type="AlphaFoldDB" id="A0AAW2U727"/>
<dbReference type="EMBL" id="JACGWJ010000006">
    <property type="protein sequence ID" value="KAL0412873.1"/>
    <property type="molecule type" value="Genomic_DNA"/>
</dbReference>
<dbReference type="Gene3D" id="3.30.70.270">
    <property type="match status" value="1"/>
</dbReference>
<protein>
    <recommendedName>
        <fullName evidence="1">Reverse transcriptase domain-containing protein</fullName>
    </recommendedName>
</protein>
<comment type="caution">
    <text evidence="2">The sequence shown here is derived from an EMBL/GenBank/DDBJ whole genome shotgun (WGS) entry which is preliminary data.</text>
</comment>
<proteinExistence type="predicted"/>
<feature type="domain" description="Reverse transcriptase" evidence="1">
    <location>
        <begin position="12"/>
        <end position="97"/>
    </location>
</feature>
<dbReference type="Pfam" id="PF00078">
    <property type="entry name" value="RVT_1"/>
    <property type="match status" value="1"/>
</dbReference>
<gene>
    <name evidence="2" type="ORF">Sradi_1489000</name>
</gene>
<dbReference type="InterPro" id="IPR043128">
    <property type="entry name" value="Rev_trsase/Diguanyl_cyclase"/>
</dbReference>
<evidence type="ECO:0000259" key="1">
    <source>
        <dbReference type="Pfam" id="PF00078"/>
    </source>
</evidence>
<reference evidence="2" key="2">
    <citation type="journal article" date="2024" name="Plant">
        <title>Genomic evolution and insights into agronomic trait innovations of Sesamum species.</title>
        <authorList>
            <person name="Miao H."/>
            <person name="Wang L."/>
            <person name="Qu L."/>
            <person name="Liu H."/>
            <person name="Sun Y."/>
            <person name="Le M."/>
            <person name="Wang Q."/>
            <person name="Wei S."/>
            <person name="Zheng Y."/>
            <person name="Lin W."/>
            <person name="Duan Y."/>
            <person name="Cao H."/>
            <person name="Xiong S."/>
            <person name="Wang X."/>
            <person name="Wei L."/>
            <person name="Li C."/>
            <person name="Ma Q."/>
            <person name="Ju M."/>
            <person name="Zhao R."/>
            <person name="Li G."/>
            <person name="Mu C."/>
            <person name="Tian Q."/>
            <person name="Mei H."/>
            <person name="Zhang T."/>
            <person name="Gao T."/>
            <person name="Zhang H."/>
        </authorList>
    </citation>
    <scope>NUCLEOTIDE SEQUENCE</scope>
    <source>
        <strain evidence="2">G02</strain>
    </source>
</reference>
<dbReference type="InterPro" id="IPR043502">
    <property type="entry name" value="DNA/RNA_pol_sf"/>
</dbReference>